<dbReference type="Gene3D" id="1.10.287.3610">
    <property type="match status" value="1"/>
</dbReference>
<feature type="binding site" evidence="17">
    <location>
        <position position="11"/>
    </location>
    <ligand>
        <name>ATP</name>
        <dbReference type="ChEBI" id="CHEBI:30616"/>
    </ligand>
</feature>
<evidence type="ECO:0000256" key="14">
    <source>
        <dbReference type="ARBA" id="ARBA00023264"/>
    </source>
</evidence>
<dbReference type="InterPro" id="IPR036945">
    <property type="entry name" value="DAGK_sf"/>
</dbReference>
<evidence type="ECO:0000313" key="21">
    <source>
        <dbReference type="Proteomes" id="UP000295515"/>
    </source>
</evidence>
<feature type="transmembrane region" description="Helical" evidence="19">
    <location>
        <begin position="30"/>
        <end position="63"/>
    </location>
</feature>
<proteinExistence type="inferred from homology"/>
<keyword evidence="5" id="KW-0808">Transferase</keyword>
<protein>
    <submittedName>
        <fullName evidence="20">Diacylglycerol kinase (ATP)</fullName>
    </submittedName>
</protein>
<evidence type="ECO:0000256" key="8">
    <source>
        <dbReference type="ARBA" id="ARBA00022777"/>
    </source>
</evidence>
<evidence type="ECO:0000256" key="2">
    <source>
        <dbReference type="ARBA" id="ARBA00005967"/>
    </source>
</evidence>
<evidence type="ECO:0000313" key="20">
    <source>
        <dbReference type="EMBL" id="TCW01196.1"/>
    </source>
</evidence>
<dbReference type="CDD" id="cd14265">
    <property type="entry name" value="UDPK_IM_like"/>
    <property type="match status" value="1"/>
</dbReference>
<comment type="cofactor">
    <cofactor evidence="18">
        <name>Mg(2+)</name>
        <dbReference type="ChEBI" id="CHEBI:18420"/>
    </cofactor>
    <text evidence="18">Mn(2+), Zn(2+), Cd(2+) and Co(2+) support activity to lesser extents.</text>
</comment>
<evidence type="ECO:0000256" key="7">
    <source>
        <dbReference type="ARBA" id="ARBA00022741"/>
    </source>
</evidence>
<evidence type="ECO:0000256" key="9">
    <source>
        <dbReference type="ARBA" id="ARBA00022840"/>
    </source>
</evidence>
<organism evidence="20 21">
    <name type="scientific">Longibaculum muris</name>
    <dbReference type="NCBI Taxonomy" id="1796628"/>
    <lineage>
        <taxon>Bacteria</taxon>
        <taxon>Bacillati</taxon>
        <taxon>Bacillota</taxon>
        <taxon>Erysipelotrichia</taxon>
        <taxon>Erysipelotrichales</taxon>
        <taxon>Coprobacillaceae</taxon>
        <taxon>Longibaculum</taxon>
    </lineage>
</organism>
<dbReference type="PROSITE" id="PS01069">
    <property type="entry name" value="DAGK_PROKAR"/>
    <property type="match status" value="1"/>
</dbReference>
<feature type="binding site" evidence="18">
    <location>
        <position position="23"/>
    </location>
    <ligand>
        <name>a divalent metal cation</name>
        <dbReference type="ChEBI" id="CHEBI:60240"/>
    </ligand>
</feature>
<keyword evidence="3" id="KW-1003">Cell membrane</keyword>
<evidence type="ECO:0000256" key="13">
    <source>
        <dbReference type="ARBA" id="ARBA00023209"/>
    </source>
</evidence>
<feature type="binding site" evidence="17">
    <location>
        <position position="71"/>
    </location>
    <ligand>
        <name>ATP</name>
        <dbReference type="ChEBI" id="CHEBI:30616"/>
    </ligand>
</feature>
<comment type="similarity">
    <text evidence="2">Belongs to the bacterial diacylglycerol kinase family.</text>
</comment>
<dbReference type="PANTHER" id="PTHR34299:SF1">
    <property type="entry name" value="DIACYLGLYCEROL KINASE"/>
    <property type="match status" value="1"/>
</dbReference>
<evidence type="ECO:0000256" key="3">
    <source>
        <dbReference type="ARBA" id="ARBA00022475"/>
    </source>
</evidence>
<keyword evidence="7 17" id="KW-0547">Nucleotide-binding</keyword>
<keyword evidence="18" id="KW-0479">Metal-binding</keyword>
<feature type="binding site" evidence="17">
    <location>
        <begin position="89"/>
        <end position="90"/>
    </location>
    <ligand>
        <name>ATP</name>
        <dbReference type="ChEBI" id="CHEBI:30616"/>
    </ligand>
</feature>
<evidence type="ECO:0000256" key="18">
    <source>
        <dbReference type="PIRSR" id="PIRSR600829-4"/>
    </source>
</evidence>
<keyword evidence="21" id="KW-1185">Reference proteome</keyword>
<evidence type="ECO:0000256" key="1">
    <source>
        <dbReference type="ARBA" id="ARBA00004651"/>
    </source>
</evidence>
<reference evidence="20 21" key="1">
    <citation type="submission" date="2019-03" db="EMBL/GenBank/DDBJ databases">
        <title>Genomic Encyclopedia of Type Strains, Phase IV (KMG-IV): sequencing the most valuable type-strain genomes for metagenomic binning, comparative biology and taxonomic classification.</title>
        <authorList>
            <person name="Goeker M."/>
        </authorList>
    </citation>
    <scope>NUCLEOTIDE SEQUENCE [LARGE SCALE GENOMIC DNA]</scope>
    <source>
        <strain evidence="20 21">DSM 29487</strain>
    </source>
</reference>
<keyword evidence="14" id="KW-1208">Phospholipid metabolism</keyword>
<feature type="binding site" evidence="16">
    <location>
        <position position="64"/>
    </location>
    <ligand>
        <name>substrate</name>
    </ligand>
</feature>
<evidence type="ECO:0000256" key="12">
    <source>
        <dbReference type="ARBA" id="ARBA00023136"/>
    </source>
</evidence>
<dbReference type="GO" id="GO:0005524">
    <property type="term" value="F:ATP binding"/>
    <property type="evidence" value="ECO:0007669"/>
    <property type="project" value="UniProtKB-KW"/>
</dbReference>
<feature type="active site" description="Proton acceptor" evidence="15">
    <location>
        <position position="64"/>
    </location>
</feature>
<gene>
    <name evidence="20" type="ORF">EDD60_10412</name>
</gene>
<dbReference type="Pfam" id="PF01219">
    <property type="entry name" value="DAGK_prokar"/>
    <property type="match status" value="1"/>
</dbReference>
<evidence type="ECO:0000256" key="17">
    <source>
        <dbReference type="PIRSR" id="PIRSR600829-3"/>
    </source>
</evidence>
<keyword evidence="13" id="KW-0594">Phospholipid biosynthesis</keyword>
<dbReference type="InterPro" id="IPR000829">
    <property type="entry name" value="DAGK"/>
</dbReference>
<keyword evidence="4" id="KW-0444">Lipid biosynthesis</keyword>
<dbReference type="GO" id="GO:0005886">
    <property type="term" value="C:plasma membrane"/>
    <property type="evidence" value="ECO:0007669"/>
    <property type="project" value="UniProtKB-SubCell"/>
</dbReference>
<dbReference type="InterPro" id="IPR033717">
    <property type="entry name" value="UDPK"/>
</dbReference>
<dbReference type="EMBL" id="SMCQ01000004">
    <property type="protein sequence ID" value="TCW01196.1"/>
    <property type="molecule type" value="Genomic_DNA"/>
</dbReference>
<keyword evidence="8 20" id="KW-0418">Kinase</keyword>
<evidence type="ECO:0000256" key="11">
    <source>
        <dbReference type="ARBA" id="ARBA00023098"/>
    </source>
</evidence>
<evidence type="ECO:0000256" key="15">
    <source>
        <dbReference type="PIRSR" id="PIRSR600829-1"/>
    </source>
</evidence>
<evidence type="ECO:0000256" key="5">
    <source>
        <dbReference type="ARBA" id="ARBA00022679"/>
    </source>
</evidence>
<feature type="binding site" evidence="17">
    <location>
        <position position="23"/>
    </location>
    <ligand>
        <name>ATP</name>
        <dbReference type="ChEBI" id="CHEBI:30616"/>
    </ligand>
</feature>
<comment type="caution">
    <text evidence="20">The sequence shown here is derived from an EMBL/GenBank/DDBJ whole genome shotgun (WGS) entry which is preliminary data.</text>
</comment>
<name>A0A4R3Z9A7_9FIRM</name>
<keyword evidence="18" id="KW-0460">Magnesium</keyword>
<evidence type="ECO:0000256" key="19">
    <source>
        <dbReference type="SAM" id="Phobius"/>
    </source>
</evidence>
<dbReference type="AlphaFoldDB" id="A0A4R3Z9A7"/>
<keyword evidence="10 19" id="KW-1133">Transmembrane helix</keyword>
<dbReference type="RefSeq" id="WP_066449606.1">
    <property type="nucleotide sequence ID" value="NZ_JANKBF010000006.1"/>
</dbReference>
<dbReference type="GO" id="GO:0008654">
    <property type="term" value="P:phospholipid biosynthetic process"/>
    <property type="evidence" value="ECO:0007669"/>
    <property type="project" value="UniProtKB-KW"/>
</dbReference>
<evidence type="ECO:0000256" key="10">
    <source>
        <dbReference type="ARBA" id="ARBA00022989"/>
    </source>
</evidence>
<sequence>MKDPFYKSLGYAINGIKTCIQKERNIKIHLFVMGCVIVCGFLLKISIIQWMICLLLFALVIGLELVNTAIEAVVDLCSPTYHPLAKIAKDTAAGAVLVSAIFAAIIGLMIFVPRFFEIVFQ</sequence>
<evidence type="ECO:0000256" key="6">
    <source>
        <dbReference type="ARBA" id="ARBA00022692"/>
    </source>
</evidence>
<keyword evidence="9 17" id="KW-0067">ATP-binding</keyword>
<dbReference type="GO" id="GO:0046872">
    <property type="term" value="F:metal ion binding"/>
    <property type="evidence" value="ECO:0007669"/>
    <property type="project" value="UniProtKB-KW"/>
</dbReference>
<comment type="subcellular location">
    <subcellularLocation>
        <location evidence="1">Cell membrane</location>
        <topology evidence="1">Multi-pass membrane protein</topology>
    </subcellularLocation>
</comment>
<evidence type="ECO:0000256" key="16">
    <source>
        <dbReference type="PIRSR" id="PIRSR600829-2"/>
    </source>
</evidence>
<keyword evidence="11" id="KW-0443">Lipid metabolism</keyword>
<dbReference type="GO" id="GO:0016301">
    <property type="term" value="F:kinase activity"/>
    <property type="evidence" value="ECO:0007669"/>
    <property type="project" value="UniProtKB-KW"/>
</dbReference>
<feature type="binding site" evidence="18">
    <location>
        <position position="71"/>
    </location>
    <ligand>
        <name>a divalent metal cation</name>
        <dbReference type="ChEBI" id="CHEBI:60240"/>
    </ligand>
</feature>
<feature type="transmembrane region" description="Helical" evidence="19">
    <location>
        <begin position="92"/>
        <end position="112"/>
    </location>
</feature>
<dbReference type="GeneID" id="98914707"/>
<keyword evidence="12 19" id="KW-0472">Membrane</keyword>
<accession>A0A4R3Z9A7</accession>
<evidence type="ECO:0000256" key="4">
    <source>
        <dbReference type="ARBA" id="ARBA00022516"/>
    </source>
</evidence>
<dbReference type="Proteomes" id="UP000295515">
    <property type="component" value="Unassembled WGS sequence"/>
</dbReference>
<keyword evidence="6 19" id="KW-0812">Transmembrane</keyword>
<dbReference type="PANTHER" id="PTHR34299">
    <property type="entry name" value="DIACYLGLYCEROL KINASE"/>
    <property type="match status" value="1"/>
</dbReference>